<name>A0ABQ4SL47_9HYPH</name>
<sequence>MSIAAALALQSIPFAALVLAHDARHREYFAVVYPVAVGLLLSGCAMLDRSQGFPLVFGSALDAHLRSTPDLPP</sequence>
<organism evidence="2 3">
    <name type="scientific">Methylobacterium isbiliense</name>
    <dbReference type="NCBI Taxonomy" id="315478"/>
    <lineage>
        <taxon>Bacteria</taxon>
        <taxon>Pseudomonadati</taxon>
        <taxon>Pseudomonadota</taxon>
        <taxon>Alphaproteobacteria</taxon>
        <taxon>Hyphomicrobiales</taxon>
        <taxon>Methylobacteriaceae</taxon>
        <taxon>Methylobacterium</taxon>
    </lineage>
</organism>
<keyword evidence="3" id="KW-1185">Reference proteome</keyword>
<protein>
    <submittedName>
        <fullName evidence="2">Uncharacterized protein</fullName>
    </submittedName>
</protein>
<reference evidence="2" key="1">
    <citation type="journal article" date="2021" name="Front. Microbiol.">
        <title>Comprehensive Comparative Genomics and Phenotyping of Methylobacterium Species.</title>
        <authorList>
            <person name="Alessa O."/>
            <person name="Ogura Y."/>
            <person name="Fujitani Y."/>
            <person name="Takami H."/>
            <person name="Hayashi T."/>
            <person name="Sahin N."/>
            <person name="Tani A."/>
        </authorList>
    </citation>
    <scope>NUCLEOTIDE SEQUENCE</scope>
    <source>
        <strain evidence="2">DSM 17168</strain>
    </source>
</reference>
<comment type="caution">
    <text evidence="2">The sequence shown here is derived from an EMBL/GenBank/DDBJ whole genome shotgun (WGS) entry which is preliminary data.</text>
</comment>
<reference evidence="2" key="2">
    <citation type="submission" date="2021-08" db="EMBL/GenBank/DDBJ databases">
        <authorList>
            <person name="Tani A."/>
            <person name="Ola A."/>
            <person name="Ogura Y."/>
            <person name="Katsura K."/>
            <person name="Hayashi T."/>
        </authorList>
    </citation>
    <scope>NUCLEOTIDE SEQUENCE</scope>
    <source>
        <strain evidence="2">DSM 17168</strain>
    </source>
</reference>
<accession>A0ABQ4SL47</accession>
<dbReference type="EMBL" id="BPQQ01000057">
    <property type="protein sequence ID" value="GJE02484.1"/>
    <property type="molecule type" value="Genomic_DNA"/>
</dbReference>
<evidence type="ECO:0000313" key="3">
    <source>
        <dbReference type="Proteomes" id="UP001055153"/>
    </source>
</evidence>
<evidence type="ECO:0000313" key="2">
    <source>
        <dbReference type="EMBL" id="GJE02484.1"/>
    </source>
</evidence>
<dbReference type="Proteomes" id="UP001055153">
    <property type="component" value="Unassembled WGS sequence"/>
</dbReference>
<gene>
    <name evidence="2" type="ORF">GMJLKIPL_4433</name>
</gene>
<proteinExistence type="predicted"/>
<evidence type="ECO:0000256" key="1">
    <source>
        <dbReference type="SAM" id="Phobius"/>
    </source>
</evidence>
<feature type="transmembrane region" description="Helical" evidence="1">
    <location>
        <begin position="30"/>
        <end position="47"/>
    </location>
</feature>
<keyword evidence="1" id="KW-0472">Membrane</keyword>
<keyword evidence="1" id="KW-0812">Transmembrane</keyword>
<keyword evidence="1" id="KW-1133">Transmembrane helix</keyword>